<dbReference type="GO" id="GO:0016020">
    <property type="term" value="C:membrane"/>
    <property type="evidence" value="ECO:0007669"/>
    <property type="project" value="UniProtKB-SubCell"/>
</dbReference>
<evidence type="ECO:0000256" key="5">
    <source>
        <dbReference type="SAM" id="Phobius"/>
    </source>
</evidence>
<dbReference type="Proteomes" id="UP001608902">
    <property type="component" value="Unassembled WGS sequence"/>
</dbReference>
<dbReference type="InterPro" id="IPR013057">
    <property type="entry name" value="AA_transpt_TM"/>
</dbReference>
<gene>
    <name evidence="7" type="ORF">AB6A40_003277</name>
</gene>
<keyword evidence="2 5" id="KW-0812">Transmembrane</keyword>
<organism evidence="7 8">
    <name type="scientific">Gnathostoma spinigerum</name>
    <dbReference type="NCBI Taxonomy" id="75299"/>
    <lineage>
        <taxon>Eukaryota</taxon>
        <taxon>Metazoa</taxon>
        <taxon>Ecdysozoa</taxon>
        <taxon>Nematoda</taxon>
        <taxon>Chromadorea</taxon>
        <taxon>Rhabditida</taxon>
        <taxon>Spirurina</taxon>
        <taxon>Gnathostomatomorpha</taxon>
        <taxon>Gnathostomatoidea</taxon>
        <taxon>Gnathostomatidae</taxon>
        <taxon>Gnathostoma</taxon>
    </lineage>
</organism>
<keyword evidence="8" id="KW-1185">Reference proteome</keyword>
<evidence type="ECO:0000256" key="2">
    <source>
        <dbReference type="ARBA" id="ARBA00022692"/>
    </source>
</evidence>
<comment type="caution">
    <text evidence="7">The sequence shown here is derived from an EMBL/GenBank/DDBJ whole genome shotgun (WGS) entry which is preliminary data.</text>
</comment>
<feature type="transmembrane region" description="Helical" evidence="5">
    <location>
        <begin position="416"/>
        <end position="440"/>
    </location>
</feature>
<keyword evidence="3 5" id="KW-1133">Transmembrane helix</keyword>
<proteinExistence type="predicted"/>
<dbReference type="Pfam" id="PF01490">
    <property type="entry name" value="Aa_trans"/>
    <property type="match status" value="1"/>
</dbReference>
<feature type="transmembrane region" description="Helical" evidence="5">
    <location>
        <begin position="107"/>
        <end position="128"/>
    </location>
</feature>
<dbReference type="PANTHER" id="PTHR22950">
    <property type="entry name" value="AMINO ACID TRANSPORTER"/>
    <property type="match status" value="1"/>
</dbReference>
<feature type="transmembrane region" description="Helical" evidence="5">
    <location>
        <begin position="390"/>
        <end position="410"/>
    </location>
</feature>
<feature type="transmembrane region" description="Helical" evidence="5">
    <location>
        <begin position="209"/>
        <end position="225"/>
    </location>
</feature>
<feature type="transmembrane region" description="Helical" evidence="5">
    <location>
        <begin position="170"/>
        <end position="189"/>
    </location>
</feature>
<comment type="subcellular location">
    <subcellularLocation>
        <location evidence="1">Membrane</location>
        <topology evidence="1">Multi-pass membrane protein</topology>
    </subcellularLocation>
</comment>
<dbReference type="PANTHER" id="PTHR22950:SF349">
    <property type="entry name" value="AMINO ACID TRANSPORTER TRANSMEMBRANE DOMAIN-CONTAINING PROTEIN"/>
    <property type="match status" value="1"/>
</dbReference>
<feature type="transmembrane region" description="Helical" evidence="5">
    <location>
        <begin position="351"/>
        <end position="370"/>
    </location>
</feature>
<protein>
    <recommendedName>
        <fullName evidence="6">Amino acid transporter transmembrane domain-containing protein</fullName>
    </recommendedName>
</protein>
<sequence>MQFWPEIFISNRCSTQTMESSQRSVHEETAGGQNVAVNPSPGENHAIAVSNIQSGGVTDSENRCFFADRPKTANSLSPEQAFVNLIKSMLGTGLLSLPLAFKFSGLWLGLVFMFIIFIVCLVCMRQVVFAAHYICYRYGREVIDYANVMRGAVEAGPNWINTKGYIFKQLVNVNIFVAQFGFCSVYFVFMADNLENFFTCNTAIHLSKAMWMSILLIPILLLCSIRRLNMLASFAFVANIIYICSVIIVLHFFFTHLQPSSRLPAVGKITNFPLYFGTVMFAFEGVAVILPIENRMNQPQFFIQWNGVLNSANLVVLAVYAMVGFYGYLAVGDDVADTVTLNLPQEPFYQLIKLSFVVCVMVSYPLQFFVPMERIEKWIMRKIVVEKQILYIYCARYGLVLLTCAIAQVVPHLALVISFIGAFSGASLALLFPPCIELLVSYAQKNLTAGLWVKNITLLCFAVLGFSTGTYSALVNIAEKF</sequence>
<evidence type="ECO:0000313" key="8">
    <source>
        <dbReference type="Proteomes" id="UP001608902"/>
    </source>
</evidence>
<reference evidence="7 8" key="1">
    <citation type="submission" date="2024-08" db="EMBL/GenBank/DDBJ databases">
        <title>Gnathostoma spinigerum genome.</title>
        <authorList>
            <person name="Gonzalez-Bertolin B."/>
            <person name="Monzon S."/>
            <person name="Zaballos A."/>
            <person name="Jimenez P."/>
            <person name="Dekumyoy P."/>
            <person name="Varona S."/>
            <person name="Cuesta I."/>
            <person name="Sumanam S."/>
            <person name="Adisakwattana P."/>
            <person name="Gasser R.B."/>
            <person name="Hernandez-Gonzalez A."/>
            <person name="Young N.D."/>
            <person name="Perteguer M.J."/>
        </authorList>
    </citation>
    <scope>NUCLEOTIDE SEQUENCE [LARGE SCALE GENOMIC DNA]</scope>
    <source>
        <strain evidence="7">AL3</strain>
        <tissue evidence="7">Liver</tissue>
    </source>
</reference>
<feature type="transmembrane region" description="Helical" evidence="5">
    <location>
        <begin position="274"/>
        <end position="292"/>
    </location>
</feature>
<evidence type="ECO:0000259" key="6">
    <source>
        <dbReference type="Pfam" id="PF01490"/>
    </source>
</evidence>
<name>A0ABD6E931_9BILA</name>
<accession>A0ABD6E931</accession>
<dbReference type="AlphaFoldDB" id="A0ABD6E931"/>
<feature type="transmembrane region" description="Helical" evidence="5">
    <location>
        <begin position="452"/>
        <end position="474"/>
    </location>
</feature>
<evidence type="ECO:0000256" key="1">
    <source>
        <dbReference type="ARBA" id="ARBA00004141"/>
    </source>
</evidence>
<evidence type="ECO:0000256" key="4">
    <source>
        <dbReference type="ARBA" id="ARBA00023136"/>
    </source>
</evidence>
<evidence type="ECO:0000256" key="3">
    <source>
        <dbReference type="ARBA" id="ARBA00022989"/>
    </source>
</evidence>
<feature type="transmembrane region" description="Helical" evidence="5">
    <location>
        <begin position="232"/>
        <end position="254"/>
    </location>
</feature>
<feature type="transmembrane region" description="Helical" evidence="5">
    <location>
        <begin position="312"/>
        <end position="331"/>
    </location>
</feature>
<evidence type="ECO:0000313" key="7">
    <source>
        <dbReference type="EMBL" id="MFH4976568.1"/>
    </source>
</evidence>
<feature type="domain" description="Amino acid transporter transmembrane" evidence="6">
    <location>
        <begin position="77"/>
        <end position="472"/>
    </location>
</feature>
<dbReference type="EMBL" id="JBGFUD010001641">
    <property type="protein sequence ID" value="MFH4976568.1"/>
    <property type="molecule type" value="Genomic_DNA"/>
</dbReference>
<keyword evidence="4 5" id="KW-0472">Membrane</keyword>